<reference evidence="1" key="1">
    <citation type="submission" date="2022-12" db="EMBL/GenBank/DDBJ databases">
        <title>Paraconexibacter alkalitolerans sp. nov. and Baekduia alba sp. nov., isolated from soil and emended description of the genera Paraconexibacter (Chun et al., 2020) and Baekduia (An et al., 2020).</title>
        <authorList>
            <person name="Vieira S."/>
            <person name="Huber K.J."/>
            <person name="Geppert A."/>
            <person name="Wolf J."/>
            <person name="Neumann-Schaal M."/>
            <person name="Muesken M."/>
            <person name="Overmann J."/>
        </authorList>
    </citation>
    <scope>NUCLEOTIDE SEQUENCE</scope>
    <source>
        <strain evidence="1">AEG42_29</strain>
    </source>
</reference>
<dbReference type="AlphaFoldDB" id="A0AAU7AZZ2"/>
<dbReference type="EMBL" id="CP114014">
    <property type="protein sequence ID" value="XAY07205.1"/>
    <property type="molecule type" value="Genomic_DNA"/>
</dbReference>
<proteinExistence type="predicted"/>
<gene>
    <name evidence="1" type="ORF">DSM112329_04085</name>
</gene>
<protein>
    <recommendedName>
        <fullName evidence="2">DUF393 domain-containing protein</fullName>
    </recommendedName>
</protein>
<name>A0AAU7AZZ2_9ACTN</name>
<sequence>MQILAWDNRGRRGLEPVAIQSPRGQELLAPIAPADRLKTAHVVAPDGSIRSGGDAVSVVSGVLPGAAPFGLIAKLLPWLVRGGYGLVARNRITISKAVPKARKARADAELARRSAPGTTA</sequence>
<evidence type="ECO:0000313" key="1">
    <source>
        <dbReference type="EMBL" id="XAY07205.1"/>
    </source>
</evidence>
<evidence type="ECO:0008006" key="2">
    <source>
        <dbReference type="Google" id="ProtNLM"/>
    </source>
</evidence>
<dbReference type="KEGG" id="parq:DSM112329_04085"/>
<organism evidence="1">
    <name type="scientific">Paraconexibacter sp. AEG42_29</name>
    <dbReference type="NCBI Taxonomy" id="2997339"/>
    <lineage>
        <taxon>Bacteria</taxon>
        <taxon>Bacillati</taxon>
        <taxon>Actinomycetota</taxon>
        <taxon>Thermoleophilia</taxon>
        <taxon>Solirubrobacterales</taxon>
        <taxon>Paraconexibacteraceae</taxon>
        <taxon>Paraconexibacter</taxon>
    </lineage>
</organism>
<accession>A0AAU7AZZ2</accession>